<proteinExistence type="inferred from homology"/>
<comment type="similarity">
    <text evidence="2">Belongs to the cysteine synthase/cystathionine beta-synthase family.</text>
</comment>
<dbReference type="CDD" id="cd01561">
    <property type="entry name" value="CBS_like"/>
    <property type="match status" value="1"/>
</dbReference>
<dbReference type="FunFam" id="3.40.50.1100:FF:000006">
    <property type="entry name" value="Cysteine synthase"/>
    <property type="match status" value="1"/>
</dbReference>
<accession>A0A937X7R2</accession>
<feature type="domain" description="Tryptophan synthase beta chain-like PALP" evidence="11">
    <location>
        <begin position="9"/>
        <end position="287"/>
    </location>
</feature>
<comment type="catalytic activity">
    <reaction evidence="8">
        <text>O-acetyl-L-serine + hydrogen sulfide = L-cysteine + acetate</text>
        <dbReference type="Rhea" id="RHEA:14829"/>
        <dbReference type="ChEBI" id="CHEBI:29919"/>
        <dbReference type="ChEBI" id="CHEBI:30089"/>
        <dbReference type="ChEBI" id="CHEBI:35235"/>
        <dbReference type="ChEBI" id="CHEBI:58340"/>
        <dbReference type="EC" id="2.5.1.47"/>
    </reaction>
</comment>
<feature type="modified residue" description="N6-(pyridoxal phosphate)lysine" evidence="10">
    <location>
        <position position="45"/>
    </location>
</feature>
<dbReference type="NCBIfam" id="TIGR01136">
    <property type="entry name" value="cysKM"/>
    <property type="match status" value="1"/>
</dbReference>
<comment type="caution">
    <text evidence="12">The sequence shown here is derived from an EMBL/GenBank/DDBJ whole genome shotgun (WGS) entry which is preliminary data.</text>
</comment>
<evidence type="ECO:0000256" key="2">
    <source>
        <dbReference type="ARBA" id="ARBA00007103"/>
    </source>
</evidence>
<evidence type="ECO:0000313" key="12">
    <source>
        <dbReference type="EMBL" id="MBM3316735.1"/>
    </source>
</evidence>
<evidence type="ECO:0000259" key="11">
    <source>
        <dbReference type="Pfam" id="PF00291"/>
    </source>
</evidence>
<dbReference type="GO" id="GO:0006535">
    <property type="term" value="P:cysteine biosynthetic process from serine"/>
    <property type="evidence" value="ECO:0007669"/>
    <property type="project" value="InterPro"/>
</dbReference>
<evidence type="ECO:0000256" key="8">
    <source>
        <dbReference type="ARBA" id="ARBA00047931"/>
    </source>
</evidence>
<keyword evidence="4" id="KW-0028">Amino-acid biosynthesis</keyword>
<evidence type="ECO:0000256" key="7">
    <source>
        <dbReference type="ARBA" id="ARBA00023192"/>
    </source>
</evidence>
<evidence type="ECO:0000256" key="10">
    <source>
        <dbReference type="PIRSR" id="PIRSR605856-51"/>
    </source>
</evidence>
<evidence type="ECO:0000256" key="1">
    <source>
        <dbReference type="ARBA" id="ARBA00001933"/>
    </source>
</evidence>
<evidence type="ECO:0000256" key="9">
    <source>
        <dbReference type="PIRSR" id="PIRSR605856-50"/>
    </source>
</evidence>
<dbReference type="InterPro" id="IPR005859">
    <property type="entry name" value="CysK"/>
</dbReference>
<organism evidence="12 13">
    <name type="scientific">Eiseniibacteriota bacterium</name>
    <dbReference type="NCBI Taxonomy" id="2212470"/>
    <lineage>
        <taxon>Bacteria</taxon>
        <taxon>Candidatus Eiseniibacteriota</taxon>
    </lineage>
</organism>
<evidence type="ECO:0000256" key="3">
    <source>
        <dbReference type="ARBA" id="ARBA00012681"/>
    </source>
</evidence>
<name>A0A937X7R2_UNCEI</name>
<dbReference type="InterPro" id="IPR036052">
    <property type="entry name" value="TrpB-like_PALP_sf"/>
</dbReference>
<protein>
    <recommendedName>
        <fullName evidence="3">cysteine synthase</fullName>
        <ecNumber evidence="3">2.5.1.47</ecNumber>
    </recommendedName>
</protein>
<dbReference type="NCBIfam" id="TIGR01139">
    <property type="entry name" value="cysK"/>
    <property type="match status" value="1"/>
</dbReference>
<keyword evidence="7" id="KW-0198">Cysteine biosynthesis</keyword>
<dbReference type="EC" id="2.5.1.47" evidence="3"/>
<feature type="binding site" evidence="9">
    <location>
        <position position="267"/>
    </location>
    <ligand>
        <name>pyridoxal 5'-phosphate</name>
        <dbReference type="ChEBI" id="CHEBI:597326"/>
    </ligand>
</feature>
<gene>
    <name evidence="12" type="primary">cysK</name>
    <name evidence="12" type="ORF">FJY75_02680</name>
</gene>
<evidence type="ECO:0000256" key="6">
    <source>
        <dbReference type="ARBA" id="ARBA00022898"/>
    </source>
</evidence>
<feature type="binding site" evidence="9">
    <location>
        <begin position="179"/>
        <end position="183"/>
    </location>
    <ligand>
        <name>pyridoxal 5'-phosphate</name>
        <dbReference type="ChEBI" id="CHEBI:597326"/>
    </ligand>
</feature>
<dbReference type="InterPro" id="IPR001926">
    <property type="entry name" value="TrpB-like_PALP"/>
</dbReference>
<reference evidence="12" key="1">
    <citation type="submission" date="2019-03" db="EMBL/GenBank/DDBJ databases">
        <title>Lake Tanganyika Metagenome-Assembled Genomes (MAGs).</title>
        <authorList>
            <person name="Tran P."/>
        </authorList>
    </citation>
    <scope>NUCLEOTIDE SEQUENCE</scope>
    <source>
        <strain evidence="12">M_DeepCast_400m_m2_100</strain>
    </source>
</reference>
<dbReference type="InterPro" id="IPR005856">
    <property type="entry name" value="Cys_synth"/>
</dbReference>
<sequence length="309" mass="32709">MARIHDTILEAIGGTPLVRAPRFSAGLKADVVFKLESFNPMSSVKDRPARRMIEEALESGALRPGMTVVEPTSGNTGIGLALVCAVKGLRLVLTMPETMSIERRKILAALGAELVLTPGELGMKGAIARAGELREEMGDTFMPGQFSNRANVDSHRETTAPEIWHDTDGAVDIFVAGVGTGGTLSGVGSYLKEKKPGVKIVAVEPAGSPVLSGGKPGPHKIQGIGAGFVPQILDVYIMDEIVQVREEDAFAAARDLCRGDGLMVGISSGAVAWACRQFAERKENTGRMIVGLLASHGERYLSTALYQQG</sequence>
<evidence type="ECO:0000256" key="5">
    <source>
        <dbReference type="ARBA" id="ARBA00022679"/>
    </source>
</evidence>
<comment type="cofactor">
    <cofactor evidence="1 9">
        <name>pyridoxal 5'-phosphate</name>
        <dbReference type="ChEBI" id="CHEBI:597326"/>
    </cofactor>
</comment>
<dbReference type="AlphaFoldDB" id="A0A937X7R2"/>
<dbReference type="PANTHER" id="PTHR10314">
    <property type="entry name" value="CYSTATHIONINE BETA-SYNTHASE"/>
    <property type="match status" value="1"/>
</dbReference>
<dbReference type="InterPro" id="IPR050214">
    <property type="entry name" value="Cys_Synth/Cystath_Beta-Synth"/>
</dbReference>
<dbReference type="Proteomes" id="UP000748308">
    <property type="component" value="Unassembled WGS sequence"/>
</dbReference>
<keyword evidence="6 9" id="KW-0663">Pyridoxal phosphate</keyword>
<dbReference type="EMBL" id="VGIY01000037">
    <property type="protein sequence ID" value="MBM3316735.1"/>
    <property type="molecule type" value="Genomic_DNA"/>
</dbReference>
<evidence type="ECO:0000256" key="4">
    <source>
        <dbReference type="ARBA" id="ARBA00022605"/>
    </source>
</evidence>
<evidence type="ECO:0000313" key="13">
    <source>
        <dbReference type="Proteomes" id="UP000748308"/>
    </source>
</evidence>
<dbReference type="Pfam" id="PF00291">
    <property type="entry name" value="PALP"/>
    <property type="match status" value="1"/>
</dbReference>
<dbReference type="SUPFAM" id="SSF53686">
    <property type="entry name" value="Tryptophan synthase beta subunit-like PLP-dependent enzymes"/>
    <property type="match status" value="1"/>
</dbReference>
<dbReference type="Gene3D" id="3.40.50.1100">
    <property type="match status" value="2"/>
</dbReference>
<feature type="binding site" evidence="9">
    <location>
        <position position="75"/>
    </location>
    <ligand>
        <name>pyridoxal 5'-phosphate</name>
        <dbReference type="ChEBI" id="CHEBI:597326"/>
    </ligand>
</feature>
<keyword evidence="5 12" id="KW-0808">Transferase</keyword>
<dbReference type="GO" id="GO:0004124">
    <property type="term" value="F:cysteine synthase activity"/>
    <property type="evidence" value="ECO:0007669"/>
    <property type="project" value="UniProtKB-EC"/>
</dbReference>